<feature type="transmembrane region" description="Helical" evidence="5">
    <location>
        <begin position="122"/>
        <end position="144"/>
    </location>
</feature>
<gene>
    <name evidence="6" type="ORF">DC094_11285</name>
</gene>
<dbReference type="PANTHER" id="PTHR37955">
    <property type="entry name" value="TELLURITE RESISTANCE PROTEIN TEHA"/>
    <property type="match status" value="1"/>
</dbReference>
<feature type="transmembrane region" description="Helical" evidence="5">
    <location>
        <begin position="156"/>
        <end position="176"/>
    </location>
</feature>
<organism evidence="6 7">
    <name type="scientific">Pelagibaculum spongiae</name>
    <dbReference type="NCBI Taxonomy" id="2080658"/>
    <lineage>
        <taxon>Bacteria</taxon>
        <taxon>Pseudomonadati</taxon>
        <taxon>Pseudomonadota</taxon>
        <taxon>Gammaproteobacteria</taxon>
        <taxon>Oceanospirillales</taxon>
        <taxon>Pelagibaculum</taxon>
    </lineage>
</organism>
<dbReference type="InterPro" id="IPR052951">
    <property type="entry name" value="Tellurite_res_ion_channel"/>
</dbReference>
<dbReference type="Gene3D" id="1.50.10.150">
    <property type="entry name" value="Voltage-dependent anion channel"/>
    <property type="match status" value="1"/>
</dbReference>
<feature type="transmembrane region" description="Helical" evidence="5">
    <location>
        <begin position="216"/>
        <end position="234"/>
    </location>
</feature>
<name>A0A2V1GZS5_9GAMM</name>
<evidence type="ECO:0000256" key="3">
    <source>
        <dbReference type="ARBA" id="ARBA00022989"/>
    </source>
</evidence>
<feature type="transmembrane region" description="Helical" evidence="5">
    <location>
        <begin position="302"/>
        <end position="321"/>
    </location>
</feature>
<evidence type="ECO:0000256" key="2">
    <source>
        <dbReference type="ARBA" id="ARBA00022692"/>
    </source>
</evidence>
<feature type="transmembrane region" description="Helical" evidence="5">
    <location>
        <begin position="182"/>
        <end position="204"/>
    </location>
</feature>
<feature type="transmembrane region" description="Helical" evidence="5">
    <location>
        <begin position="54"/>
        <end position="76"/>
    </location>
</feature>
<feature type="transmembrane region" description="Helical" evidence="5">
    <location>
        <begin position="272"/>
        <end position="290"/>
    </location>
</feature>
<dbReference type="GO" id="GO:0005886">
    <property type="term" value="C:plasma membrane"/>
    <property type="evidence" value="ECO:0007669"/>
    <property type="project" value="TreeGrafter"/>
</dbReference>
<keyword evidence="3 5" id="KW-1133">Transmembrane helix</keyword>
<evidence type="ECO:0000256" key="1">
    <source>
        <dbReference type="ARBA" id="ARBA00004141"/>
    </source>
</evidence>
<comment type="subcellular location">
    <subcellularLocation>
        <location evidence="1">Membrane</location>
        <topology evidence="1">Multi-pass membrane protein</topology>
    </subcellularLocation>
</comment>
<dbReference type="InterPro" id="IPR038665">
    <property type="entry name" value="Voltage-dep_anion_channel_sf"/>
</dbReference>
<evidence type="ECO:0000313" key="6">
    <source>
        <dbReference type="EMBL" id="PVZ68831.1"/>
    </source>
</evidence>
<protein>
    <submittedName>
        <fullName evidence="6">C4-dicarboxylate ABC transporter</fullName>
    </submittedName>
</protein>
<dbReference type="RefSeq" id="WP_116687216.1">
    <property type="nucleotide sequence ID" value="NZ_CAWNYD010000004.1"/>
</dbReference>
<dbReference type="EMBL" id="QDDL01000004">
    <property type="protein sequence ID" value="PVZ68831.1"/>
    <property type="molecule type" value="Genomic_DNA"/>
</dbReference>
<dbReference type="GO" id="GO:0046583">
    <property type="term" value="F:monoatomic cation efflux transmembrane transporter activity"/>
    <property type="evidence" value="ECO:0007669"/>
    <property type="project" value="TreeGrafter"/>
</dbReference>
<feature type="transmembrane region" description="Helical" evidence="5">
    <location>
        <begin position="97"/>
        <end position="116"/>
    </location>
</feature>
<sequence length="334" mass="36970">MKNSDLHGHHGLDQSEPESWLAWFPVAFFPVVMGLSGLALAWQKAAVVLSLPVIIGNGLALIAAFVMLLISSCYLIKCFKFGKQVADEFAHPVKLSFFPAWSIGLLLLAGCLMPFSKELATALWVVGSLAHLILSITVINRWIYHPQFNLQHITPAWFIPVVGNALVPIAGVALGFEEISWMFFSVGMIFWLVLKVLVFNRLIFHEPLPDQLLPTLFILIAPPAAGFVAWMALSHGQLNGIGRALFSLALFLALLLLSQYRRFSRIRFFMSWWAYSFPLAALSVACQIYFEQVGGRPLQALAWGSLLLVSFVVPVLTLRTIQAILSGGLFKPGH</sequence>
<evidence type="ECO:0000313" key="7">
    <source>
        <dbReference type="Proteomes" id="UP000244906"/>
    </source>
</evidence>
<dbReference type="Pfam" id="PF03595">
    <property type="entry name" value="SLAC1"/>
    <property type="match status" value="1"/>
</dbReference>
<feature type="transmembrane region" description="Helical" evidence="5">
    <location>
        <begin position="20"/>
        <end position="42"/>
    </location>
</feature>
<keyword evidence="2 5" id="KW-0812">Transmembrane</keyword>
<proteinExistence type="predicted"/>
<dbReference type="PANTHER" id="PTHR37955:SF1">
    <property type="entry name" value="DEP DOMAIN-CONTAINING PROTEIN"/>
    <property type="match status" value="1"/>
</dbReference>
<accession>A0A2V1GZS5</accession>
<dbReference type="OrthoDB" id="309023at2"/>
<dbReference type="AlphaFoldDB" id="A0A2V1GZS5"/>
<feature type="transmembrane region" description="Helical" evidence="5">
    <location>
        <begin position="240"/>
        <end position="260"/>
    </location>
</feature>
<evidence type="ECO:0000256" key="4">
    <source>
        <dbReference type="ARBA" id="ARBA00023136"/>
    </source>
</evidence>
<dbReference type="Proteomes" id="UP000244906">
    <property type="component" value="Unassembled WGS sequence"/>
</dbReference>
<reference evidence="6 7" key="1">
    <citation type="submission" date="2018-04" db="EMBL/GenBank/DDBJ databases">
        <title>Thalassorhabdus spongiae gen. nov., sp. nov., isolated from a marine sponge in South-West Iceland.</title>
        <authorList>
            <person name="Knobloch S."/>
            <person name="Daussin A."/>
            <person name="Johannsson R."/>
            <person name="Marteinsson V.T."/>
        </authorList>
    </citation>
    <scope>NUCLEOTIDE SEQUENCE [LARGE SCALE GENOMIC DNA]</scope>
    <source>
        <strain evidence="6 7">Hp12</strain>
    </source>
</reference>
<dbReference type="CDD" id="cd09323">
    <property type="entry name" value="TDT_SLAC1_like"/>
    <property type="match status" value="1"/>
</dbReference>
<dbReference type="InterPro" id="IPR004695">
    <property type="entry name" value="SLAC1/Mae1/Ssu1/TehA"/>
</dbReference>
<evidence type="ECO:0000256" key="5">
    <source>
        <dbReference type="SAM" id="Phobius"/>
    </source>
</evidence>
<keyword evidence="7" id="KW-1185">Reference proteome</keyword>
<keyword evidence="4 5" id="KW-0472">Membrane</keyword>
<comment type="caution">
    <text evidence="6">The sequence shown here is derived from an EMBL/GenBank/DDBJ whole genome shotgun (WGS) entry which is preliminary data.</text>
</comment>